<dbReference type="STRING" id="118168.MC7420_222"/>
<dbReference type="Proteomes" id="UP000003835">
    <property type="component" value="Unassembled WGS sequence"/>
</dbReference>
<evidence type="ECO:0000313" key="1">
    <source>
        <dbReference type="EMBL" id="EDX77085.1"/>
    </source>
</evidence>
<name>B4VLZ4_9CYAN</name>
<protein>
    <submittedName>
        <fullName evidence="1">Uncharacterized protein</fullName>
    </submittedName>
</protein>
<proteinExistence type="predicted"/>
<dbReference type="AlphaFoldDB" id="B4VLZ4"/>
<dbReference type="EMBL" id="DS989844">
    <property type="protein sequence ID" value="EDX77085.1"/>
    <property type="molecule type" value="Genomic_DNA"/>
</dbReference>
<gene>
    <name evidence="1" type="ORF">MC7420_222</name>
</gene>
<keyword evidence="2" id="KW-1185">Reference proteome</keyword>
<evidence type="ECO:0000313" key="2">
    <source>
        <dbReference type="Proteomes" id="UP000003835"/>
    </source>
</evidence>
<organism evidence="1 2">
    <name type="scientific">Coleofasciculus chthonoplastes PCC 7420</name>
    <dbReference type="NCBI Taxonomy" id="118168"/>
    <lineage>
        <taxon>Bacteria</taxon>
        <taxon>Bacillati</taxon>
        <taxon>Cyanobacteriota</taxon>
        <taxon>Cyanophyceae</taxon>
        <taxon>Coleofasciculales</taxon>
        <taxon>Coleofasciculaceae</taxon>
        <taxon>Coleofasciculus</taxon>
    </lineage>
</organism>
<accession>B4VLZ4</accession>
<dbReference type="HOGENOM" id="CLU_1458945_0_0_3"/>
<sequence>MAEIANISDEAERLSALKKLEDLARKKRVKLDQARIDKLDEGIAKLDQEIADGKIPIDPADLAWLNKNHRHKELAFDFATKRYKIKEAKVALAAEGSGVIKGPARRPADIDPDIIDGNGFGWDIKSYEPGKNPQEIANDLLTYAKGEDILADLTGLSAAERTMVENLVKSGLTPDHKQIKFAFIP</sequence>
<reference evidence="1 2" key="1">
    <citation type="submission" date="2008-07" db="EMBL/GenBank/DDBJ databases">
        <authorList>
            <person name="Tandeau de Marsac N."/>
            <person name="Ferriera S."/>
            <person name="Johnson J."/>
            <person name="Kravitz S."/>
            <person name="Beeson K."/>
            <person name="Sutton G."/>
            <person name="Rogers Y.-H."/>
            <person name="Friedman R."/>
            <person name="Frazier M."/>
            <person name="Venter J.C."/>
        </authorList>
    </citation>
    <scope>NUCLEOTIDE SEQUENCE [LARGE SCALE GENOMIC DNA]</scope>
    <source>
        <strain evidence="1 2">PCC 7420</strain>
    </source>
</reference>